<organism evidence="2 3">
    <name type="scientific">Senna tora</name>
    <dbReference type="NCBI Taxonomy" id="362788"/>
    <lineage>
        <taxon>Eukaryota</taxon>
        <taxon>Viridiplantae</taxon>
        <taxon>Streptophyta</taxon>
        <taxon>Embryophyta</taxon>
        <taxon>Tracheophyta</taxon>
        <taxon>Spermatophyta</taxon>
        <taxon>Magnoliopsida</taxon>
        <taxon>eudicotyledons</taxon>
        <taxon>Gunneridae</taxon>
        <taxon>Pentapetalae</taxon>
        <taxon>rosids</taxon>
        <taxon>fabids</taxon>
        <taxon>Fabales</taxon>
        <taxon>Fabaceae</taxon>
        <taxon>Caesalpinioideae</taxon>
        <taxon>Cassia clade</taxon>
        <taxon>Senna</taxon>
    </lineage>
</organism>
<gene>
    <name evidence="2" type="ORF">G2W53_039659</name>
</gene>
<keyword evidence="1" id="KW-1133">Transmembrane helix</keyword>
<feature type="transmembrane region" description="Helical" evidence="1">
    <location>
        <begin position="168"/>
        <end position="185"/>
    </location>
</feature>
<evidence type="ECO:0000313" key="2">
    <source>
        <dbReference type="EMBL" id="KAF7807498.1"/>
    </source>
</evidence>
<evidence type="ECO:0000313" key="3">
    <source>
        <dbReference type="Proteomes" id="UP000634136"/>
    </source>
</evidence>
<protein>
    <submittedName>
        <fullName evidence="2">Uncharacterized protein</fullName>
    </submittedName>
</protein>
<comment type="caution">
    <text evidence="2">The sequence shown here is derived from an EMBL/GenBank/DDBJ whole genome shotgun (WGS) entry which is preliminary data.</text>
</comment>
<reference evidence="2" key="1">
    <citation type="submission" date="2020-09" db="EMBL/GenBank/DDBJ databases">
        <title>Genome-Enabled Discovery of Anthraquinone Biosynthesis in Senna tora.</title>
        <authorList>
            <person name="Kang S.-H."/>
            <person name="Pandey R.P."/>
            <person name="Lee C.-M."/>
            <person name="Sim J.-S."/>
            <person name="Jeong J.-T."/>
            <person name="Choi B.-S."/>
            <person name="Jung M."/>
            <person name="Ginzburg D."/>
            <person name="Zhao K."/>
            <person name="Won S.Y."/>
            <person name="Oh T.-J."/>
            <person name="Yu Y."/>
            <person name="Kim N.-H."/>
            <person name="Lee O.R."/>
            <person name="Lee T.-H."/>
            <person name="Bashyal P."/>
            <person name="Kim T.-S."/>
            <person name="Lee W.-H."/>
            <person name="Kawkins C."/>
            <person name="Kim C.-K."/>
            <person name="Kim J.S."/>
            <person name="Ahn B.O."/>
            <person name="Rhee S.Y."/>
            <person name="Sohng J.K."/>
        </authorList>
    </citation>
    <scope>NUCLEOTIDE SEQUENCE</scope>
    <source>
        <tissue evidence="2">Leaf</tissue>
    </source>
</reference>
<accession>A0A834W3S4</accession>
<dbReference type="AlphaFoldDB" id="A0A834W3S4"/>
<name>A0A834W3S4_9FABA</name>
<evidence type="ECO:0000256" key="1">
    <source>
        <dbReference type="SAM" id="Phobius"/>
    </source>
</evidence>
<sequence>MVSGGLVSSFEPLEILCLVWKGILLCRLVRSVVLVSPAMTTSCECKLIRWVGVLHEVSLPPDPRHLCRCQYLFQLVVLVFFYGASGFDYMCAFVRDLLPSMLILVERNAQDMEALALFARSLGYTTVVSRWDNDDRHCAGSSVVLESLLCRAALSFFFFIVGWTDLRIMALTVVWFVPLLLLYLGPSQFVANFPSVGSGRARVASLSTRSPTSSFHCLTFLLCASAAFCLCVAVLMLAMSRSSSARSRLTFRAA</sequence>
<feature type="transmembrane region" description="Helical" evidence="1">
    <location>
        <begin position="143"/>
        <end position="161"/>
    </location>
</feature>
<keyword evidence="1" id="KW-0472">Membrane</keyword>
<feature type="transmembrane region" description="Helical" evidence="1">
    <location>
        <begin position="71"/>
        <end position="94"/>
    </location>
</feature>
<keyword evidence="3" id="KW-1185">Reference proteome</keyword>
<dbReference type="Proteomes" id="UP000634136">
    <property type="component" value="Unassembled WGS sequence"/>
</dbReference>
<feature type="transmembrane region" description="Helical" evidence="1">
    <location>
        <begin position="213"/>
        <end position="238"/>
    </location>
</feature>
<dbReference type="EMBL" id="JAAIUW010000012">
    <property type="protein sequence ID" value="KAF7807498.1"/>
    <property type="molecule type" value="Genomic_DNA"/>
</dbReference>
<proteinExistence type="predicted"/>
<keyword evidence="1" id="KW-0812">Transmembrane</keyword>